<protein>
    <submittedName>
        <fullName evidence="2">Uncharacterized protein</fullName>
    </submittedName>
</protein>
<dbReference type="Proteomes" id="UP001153954">
    <property type="component" value="Unassembled WGS sequence"/>
</dbReference>
<reference evidence="2" key="1">
    <citation type="submission" date="2022-03" db="EMBL/GenBank/DDBJ databases">
        <authorList>
            <person name="Tunstrom K."/>
        </authorList>
    </citation>
    <scope>NUCLEOTIDE SEQUENCE</scope>
</reference>
<gene>
    <name evidence="2" type="ORF">EEDITHA_LOCUS6681</name>
</gene>
<name>A0AAU9U1Y4_EUPED</name>
<evidence type="ECO:0000313" key="3">
    <source>
        <dbReference type="Proteomes" id="UP001153954"/>
    </source>
</evidence>
<proteinExistence type="predicted"/>
<dbReference type="AlphaFoldDB" id="A0AAU9U1Y4"/>
<keyword evidence="3" id="KW-1185">Reference proteome</keyword>
<feature type="signal peptide" evidence="1">
    <location>
        <begin position="1"/>
        <end position="18"/>
    </location>
</feature>
<evidence type="ECO:0000313" key="2">
    <source>
        <dbReference type="EMBL" id="CAH2090755.1"/>
    </source>
</evidence>
<dbReference type="EMBL" id="CAKOGL010000010">
    <property type="protein sequence ID" value="CAH2090755.1"/>
    <property type="molecule type" value="Genomic_DNA"/>
</dbReference>
<sequence length="272" mass="32659">MLLIYVLIIYLCNFLIDSKEIFDVQADELMDSILKNVYSGRFQQSKPIYKSTTQKSNNDFTLKSYLSTKIIQFGATKHPSLKKYAENMTIEDFSLRKRKIDLKVLMESDVKHIPNFNAKYDEIEIQTRRFEKLHETQKPEKILRQVYFYDEDGRFIYVQKNRTISLMAQFVYETRYKLPHAQLLKKKYITNTRYRIGYCFALLRTLKQQQMVIYSTMKNYLEKMLTLYTHIKLYEKVVKLNVDIKDLINYIKHLDKVRQRELVAKTSKSTKN</sequence>
<accession>A0AAU9U1Y4</accession>
<feature type="chain" id="PRO_5044009680" evidence="1">
    <location>
        <begin position="19"/>
        <end position="272"/>
    </location>
</feature>
<evidence type="ECO:0000256" key="1">
    <source>
        <dbReference type="SAM" id="SignalP"/>
    </source>
</evidence>
<keyword evidence="1" id="KW-0732">Signal</keyword>
<comment type="caution">
    <text evidence="2">The sequence shown here is derived from an EMBL/GenBank/DDBJ whole genome shotgun (WGS) entry which is preliminary data.</text>
</comment>
<organism evidence="2 3">
    <name type="scientific">Euphydryas editha</name>
    <name type="common">Edith's checkerspot</name>
    <dbReference type="NCBI Taxonomy" id="104508"/>
    <lineage>
        <taxon>Eukaryota</taxon>
        <taxon>Metazoa</taxon>
        <taxon>Ecdysozoa</taxon>
        <taxon>Arthropoda</taxon>
        <taxon>Hexapoda</taxon>
        <taxon>Insecta</taxon>
        <taxon>Pterygota</taxon>
        <taxon>Neoptera</taxon>
        <taxon>Endopterygota</taxon>
        <taxon>Lepidoptera</taxon>
        <taxon>Glossata</taxon>
        <taxon>Ditrysia</taxon>
        <taxon>Papilionoidea</taxon>
        <taxon>Nymphalidae</taxon>
        <taxon>Nymphalinae</taxon>
        <taxon>Euphydryas</taxon>
    </lineage>
</organism>